<evidence type="ECO:0000256" key="2">
    <source>
        <dbReference type="ARBA" id="ARBA00022692"/>
    </source>
</evidence>
<keyword evidence="2 6" id="KW-0812">Transmembrane</keyword>
<proteinExistence type="predicted"/>
<sequence length="217" mass="23609">MTCCELTLRCWRPLAGRPISPLGAIITTHASPSTGGKTARAKGTKNGTANKSGAPLRERIFGWVTLAFRIWVGAVFLWAGAVKIPALEEFVISVRAYQILPLELTRPVAYVLPFVEVAIGLMLIVGIFHRLAGATTAFLLVVFMVAIISVWVRGIAVDCGCFGGGGEVAQEETEYGMKIVENTIWFLASMWVVFKPKSPLSLQDKVFPEIELEGADR</sequence>
<organism evidence="8 9">
    <name type="scientific">Parenemella sanctibonifatiensis</name>
    <dbReference type="NCBI Taxonomy" id="2016505"/>
    <lineage>
        <taxon>Bacteria</taxon>
        <taxon>Bacillati</taxon>
        <taxon>Actinomycetota</taxon>
        <taxon>Actinomycetes</taxon>
        <taxon>Propionibacteriales</taxon>
        <taxon>Propionibacteriaceae</taxon>
        <taxon>Parenemella</taxon>
    </lineage>
</organism>
<evidence type="ECO:0000256" key="4">
    <source>
        <dbReference type="ARBA" id="ARBA00023136"/>
    </source>
</evidence>
<dbReference type="InterPro" id="IPR009908">
    <property type="entry name" value="Methylamine_util_MauE"/>
</dbReference>
<dbReference type="EMBL" id="NMVI01000015">
    <property type="protein sequence ID" value="OYN87770.1"/>
    <property type="molecule type" value="Genomic_DNA"/>
</dbReference>
<feature type="transmembrane region" description="Helical" evidence="6">
    <location>
        <begin position="60"/>
        <end position="81"/>
    </location>
</feature>
<keyword evidence="4 6" id="KW-0472">Membrane</keyword>
<evidence type="ECO:0000259" key="7">
    <source>
        <dbReference type="Pfam" id="PF07291"/>
    </source>
</evidence>
<evidence type="ECO:0000313" key="9">
    <source>
        <dbReference type="Proteomes" id="UP000216533"/>
    </source>
</evidence>
<feature type="region of interest" description="Disordered" evidence="5">
    <location>
        <begin position="29"/>
        <end position="51"/>
    </location>
</feature>
<dbReference type="GO" id="GO:0030416">
    <property type="term" value="P:methylamine metabolic process"/>
    <property type="evidence" value="ECO:0007669"/>
    <property type="project" value="InterPro"/>
</dbReference>
<protein>
    <recommendedName>
        <fullName evidence="7">Methylamine utilisation protein MauE domain-containing protein</fullName>
    </recommendedName>
</protein>
<dbReference type="Pfam" id="PF07291">
    <property type="entry name" value="MauE"/>
    <property type="match status" value="1"/>
</dbReference>
<dbReference type="GO" id="GO:0016020">
    <property type="term" value="C:membrane"/>
    <property type="evidence" value="ECO:0007669"/>
    <property type="project" value="UniProtKB-SubCell"/>
</dbReference>
<dbReference type="UniPathway" id="UPA00895"/>
<feature type="domain" description="Methylamine utilisation protein MauE" evidence="7">
    <location>
        <begin position="63"/>
        <end position="194"/>
    </location>
</feature>
<evidence type="ECO:0000313" key="8">
    <source>
        <dbReference type="EMBL" id="OYN87770.1"/>
    </source>
</evidence>
<comment type="subcellular location">
    <subcellularLocation>
        <location evidence="1">Membrane</location>
        <topology evidence="1">Multi-pass membrane protein</topology>
    </subcellularLocation>
</comment>
<feature type="transmembrane region" description="Helical" evidence="6">
    <location>
        <begin position="108"/>
        <end position="128"/>
    </location>
</feature>
<keyword evidence="3 6" id="KW-1133">Transmembrane helix</keyword>
<name>A0A255E916_9ACTN</name>
<feature type="transmembrane region" description="Helical" evidence="6">
    <location>
        <begin position="135"/>
        <end position="152"/>
    </location>
</feature>
<evidence type="ECO:0000256" key="5">
    <source>
        <dbReference type="SAM" id="MobiDB-lite"/>
    </source>
</evidence>
<dbReference type="AlphaFoldDB" id="A0A255E916"/>
<evidence type="ECO:0000256" key="3">
    <source>
        <dbReference type="ARBA" id="ARBA00022989"/>
    </source>
</evidence>
<accession>A0A255E916</accession>
<dbReference type="Proteomes" id="UP000216533">
    <property type="component" value="Unassembled WGS sequence"/>
</dbReference>
<evidence type="ECO:0000256" key="1">
    <source>
        <dbReference type="ARBA" id="ARBA00004141"/>
    </source>
</evidence>
<comment type="caution">
    <text evidence="8">The sequence shown here is derived from an EMBL/GenBank/DDBJ whole genome shotgun (WGS) entry which is preliminary data.</text>
</comment>
<reference evidence="8 9" key="1">
    <citation type="submission" date="2017-07" db="EMBL/GenBank/DDBJ databases">
        <title>Draft whole genome sequences of clinical Proprionibacteriaceae strains.</title>
        <authorList>
            <person name="Bernier A.-M."/>
            <person name="Bernard K."/>
            <person name="Domingo M.-C."/>
        </authorList>
    </citation>
    <scope>NUCLEOTIDE SEQUENCE [LARGE SCALE GENOMIC DNA]</scope>
    <source>
        <strain evidence="8 9">NML 160184</strain>
    </source>
</reference>
<evidence type="ECO:0000256" key="6">
    <source>
        <dbReference type="SAM" id="Phobius"/>
    </source>
</evidence>
<gene>
    <name evidence="8" type="ORF">CGZ92_05730</name>
</gene>